<evidence type="ECO:0000313" key="3">
    <source>
        <dbReference type="Proteomes" id="UP000541444"/>
    </source>
</evidence>
<dbReference type="PANTHER" id="PTHR10621:SF0">
    <property type="entry name" value="UV EXCISION REPAIR PROTEIN RAD23"/>
    <property type="match status" value="1"/>
</dbReference>
<evidence type="ECO:0000313" key="2">
    <source>
        <dbReference type="EMBL" id="KAF6171131.1"/>
    </source>
</evidence>
<dbReference type="GO" id="GO:0005829">
    <property type="term" value="C:cytosol"/>
    <property type="evidence" value="ECO:0007669"/>
    <property type="project" value="TreeGrafter"/>
</dbReference>
<dbReference type="Pfam" id="PF00240">
    <property type="entry name" value="ubiquitin"/>
    <property type="match status" value="3"/>
</dbReference>
<reference evidence="2 3" key="1">
    <citation type="journal article" date="2020" name="IScience">
        <title>Genome Sequencing of the Endangered Kingdonia uniflora (Circaeasteraceae, Ranunculales) Reveals Potential Mechanisms of Evolutionary Specialization.</title>
        <authorList>
            <person name="Sun Y."/>
            <person name="Deng T."/>
            <person name="Zhang A."/>
            <person name="Moore M.J."/>
            <person name="Landis J.B."/>
            <person name="Lin N."/>
            <person name="Zhang H."/>
            <person name="Zhang X."/>
            <person name="Huang J."/>
            <person name="Zhang X."/>
            <person name="Sun H."/>
            <person name="Wang H."/>
        </authorList>
    </citation>
    <scope>NUCLEOTIDE SEQUENCE [LARGE SCALE GENOMIC DNA]</scope>
    <source>
        <strain evidence="2">TB1705</strain>
        <tissue evidence="2">Leaf</tissue>
    </source>
</reference>
<feature type="domain" description="Ubiquitin-like" evidence="1">
    <location>
        <begin position="1"/>
        <end position="60"/>
    </location>
</feature>
<comment type="caution">
    <text evidence="2">The sequence shown here is derived from an EMBL/GenBank/DDBJ whole genome shotgun (WGS) entry which is preliminary data.</text>
</comment>
<accession>A0A7J7NVA2</accession>
<dbReference type="GO" id="GO:0070628">
    <property type="term" value="F:proteasome binding"/>
    <property type="evidence" value="ECO:0007669"/>
    <property type="project" value="TreeGrafter"/>
</dbReference>
<dbReference type="EMBL" id="JACGCM010000522">
    <property type="protein sequence ID" value="KAF6171131.1"/>
    <property type="molecule type" value="Genomic_DNA"/>
</dbReference>
<name>A0A7J7NVA2_9MAGN</name>
<dbReference type="Proteomes" id="UP000541444">
    <property type="component" value="Unassembled WGS sequence"/>
</dbReference>
<gene>
    <name evidence="2" type="ORF">GIB67_012205</name>
</gene>
<dbReference type="SUPFAM" id="SSF54236">
    <property type="entry name" value="Ubiquitin-like"/>
    <property type="match status" value="3"/>
</dbReference>
<protein>
    <recommendedName>
        <fullName evidence="1">Ubiquitin-like domain-containing protein</fullName>
    </recommendedName>
</protein>
<dbReference type="Gene3D" id="3.10.20.90">
    <property type="entry name" value="Phosphatidylinositol 3-kinase Catalytic Subunit, Chain A, domain 1"/>
    <property type="match status" value="3"/>
</dbReference>
<sequence>MKVIIVTWAGELSLELGLNDSVFDIKRKIEQLFGVQVASQALAVYGFELIDGLDMEDYPIIVEGTKIDLTITPLELSTKILVFVKISTRRMNIEVDRMETVGSLKEKIHIVDGAPIKRLSLFFSGIEMKEDHRCLCEYGICDQSEINVMYKCINHLRIEPTPRKLSLLVQTSLGLLNSAIIPVEVKDSSSVNDLRRMLLDEKVLPRDDCFFIHKQRIMQDNCTLAWHGVSSGDTLYVFKGTITREN</sequence>
<dbReference type="InterPro" id="IPR029071">
    <property type="entry name" value="Ubiquitin-like_domsf"/>
</dbReference>
<dbReference type="GO" id="GO:0043161">
    <property type="term" value="P:proteasome-mediated ubiquitin-dependent protein catabolic process"/>
    <property type="evidence" value="ECO:0007669"/>
    <property type="project" value="TreeGrafter"/>
</dbReference>
<dbReference type="OrthoDB" id="428577at2759"/>
<dbReference type="PROSITE" id="PS50053">
    <property type="entry name" value="UBIQUITIN_2"/>
    <property type="match status" value="3"/>
</dbReference>
<feature type="domain" description="Ubiquitin-like" evidence="1">
    <location>
        <begin position="80"/>
        <end position="151"/>
    </location>
</feature>
<dbReference type="GO" id="GO:0031593">
    <property type="term" value="F:polyubiquitin modification-dependent protein binding"/>
    <property type="evidence" value="ECO:0007669"/>
    <property type="project" value="TreeGrafter"/>
</dbReference>
<feature type="domain" description="Ubiquitin-like" evidence="1">
    <location>
        <begin position="165"/>
        <end position="237"/>
    </location>
</feature>
<dbReference type="PANTHER" id="PTHR10621">
    <property type="entry name" value="UV EXCISION REPAIR PROTEIN RAD23"/>
    <property type="match status" value="1"/>
</dbReference>
<dbReference type="GO" id="GO:0005654">
    <property type="term" value="C:nucleoplasm"/>
    <property type="evidence" value="ECO:0007669"/>
    <property type="project" value="TreeGrafter"/>
</dbReference>
<proteinExistence type="predicted"/>
<dbReference type="CDD" id="cd17039">
    <property type="entry name" value="Ubl_ubiquitin_like"/>
    <property type="match status" value="2"/>
</dbReference>
<organism evidence="2 3">
    <name type="scientific">Kingdonia uniflora</name>
    <dbReference type="NCBI Taxonomy" id="39325"/>
    <lineage>
        <taxon>Eukaryota</taxon>
        <taxon>Viridiplantae</taxon>
        <taxon>Streptophyta</taxon>
        <taxon>Embryophyta</taxon>
        <taxon>Tracheophyta</taxon>
        <taxon>Spermatophyta</taxon>
        <taxon>Magnoliopsida</taxon>
        <taxon>Ranunculales</taxon>
        <taxon>Circaeasteraceae</taxon>
        <taxon>Kingdonia</taxon>
    </lineage>
</organism>
<dbReference type="GO" id="GO:0043130">
    <property type="term" value="F:ubiquitin binding"/>
    <property type="evidence" value="ECO:0007669"/>
    <property type="project" value="TreeGrafter"/>
</dbReference>
<keyword evidence="3" id="KW-1185">Reference proteome</keyword>
<dbReference type="InterPro" id="IPR000626">
    <property type="entry name" value="Ubiquitin-like_dom"/>
</dbReference>
<dbReference type="SMART" id="SM00213">
    <property type="entry name" value="UBQ"/>
    <property type="match status" value="3"/>
</dbReference>
<dbReference type="AlphaFoldDB" id="A0A7J7NVA2"/>
<evidence type="ECO:0000259" key="1">
    <source>
        <dbReference type="PROSITE" id="PS50053"/>
    </source>
</evidence>